<keyword evidence="3" id="KW-1185">Reference proteome</keyword>
<dbReference type="AlphaFoldDB" id="A0A0B2W2Z5"/>
<name>A0A0B2W2Z5_TOXCA</name>
<reference evidence="2 3" key="1">
    <citation type="submission" date="2014-11" db="EMBL/GenBank/DDBJ databases">
        <title>Genetic blueprint of the zoonotic pathogen Toxocara canis.</title>
        <authorList>
            <person name="Zhu X.-Q."/>
            <person name="Korhonen P.K."/>
            <person name="Cai H."/>
            <person name="Young N.D."/>
            <person name="Nejsum P."/>
            <person name="von Samson-Himmelstjerna G."/>
            <person name="Boag P.R."/>
            <person name="Tan P."/>
            <person name="Li Q."/>
            <person name="Min J."/>
            <person name="Yang Y."/>
            <person name="Wang X."/>
            <person name="Fang X."/>
            <person name="Hall R.S."/>
            <person name="Hofmann A."/>
            <person name="Sternberg P.W."/>
            <person name="Jex A.R."/>
            <person name="Gasser R.B."/>
        </authorList>
    </citation>
    <scope>NUCLEOTIDE SEQUENCE [LARGE SCALE GENOMIC DNA]</scope>
    <source>
        <strain evidence="2">PN_DK_2014</strain>
    </source>
</reference>
<evidence type="ECO:0000256" key="1">
    <source>
        <dbReference type="SAM" id="MobiDB-lite"/>
    </source>
</evidence>
<dbReference type="Proteomes" id="UP000031036">
    <property type="component" value="Unassembled WGS sequence"/>
</dbReference>
<gene>
    <name evidence="2" type="ORF">Tcan_13229</name>
</gene>
<dbReference type="EMBL" id="JPKZ01000317">
    <property type="protein sequence ID" value="KHN87977.1"/>
    <property type="molecule type" value="Genomic_DNA"/>
</dbReference>
<organism evidence="2 3">
    <name type="scientific">Toxocara canis</name>
    <name type="common">Canine roundworm</name>
    <dbReference type="NCBI Taxonomy" id="6265"/>
    <lineage>
        <taxon>Eukaryota</taxon>
        <taxon>Metazoa</taxon>
        <taxon>Ecdysozoa</taxon>
        <taxon>Nematoda</taxon>
        <taxon>Chromadorea</taxon>
        <taxon>Rhabditida</taxon>
        <taxon>Spirurina</taxon>
        <taxon>Ascaridomorpha</taxon>
        <taxon>Ascaridoidea</taxon>
        <taxon>Toxocaridae</taxon>
        <taxon>Toxocara</taxon>
    </lineage>
</organism>
<proteinExistence type="predicted"/>
<evidence type="ECO:0000313" key="2">
    <source>
        <dbReference type="EMBL" id="KHN87977.1"/>
    </source>
</evidence>
<protein>
    <submittedName>
        <fullName evidence="2">Uncharacterized protein</fullName>
    </submittedName>
</protein>
<sequence length="103" mass="11901">MSAPSYDRLHEFITFRIKLYSRNDVQWHATLPCGGGQGDPSESVRRKRRRKEEKVDRMNKSKKHSSSIASIRIATKNAVSTTHIRWRAKNGKVKYSLASDKQK</sequence>
<evidence type="ECO:0000313" key="3">
    <source>
        <dbReference type="Proteomes" id="UP000031036"/>
    </source>
</evidence>
<comment type="caution">
    <text evidence="2">The sequence shown here is derived from an EMBL/GenBank/DDBJ whole genome shotgun (WGS) entry which is preliminary data.</text>
</comment>
<accession>A0A0B2W2Z5</accession>
<feature type="region of interest" description="Disordered" evidence="1">
    <location>
        <begin position="30"/>
        <end position="69"/>
    </location>
</feature>